<protein>
    <submittedName>
        <fullName evidence="1">Uncharacterized protein</fullName>
    </submittedName>
</protein>
<reference evidence="1 2" key="1">
    <citation type="journal article" date="2022" name="bioRxiv">
        <title>Genomics of Preaxostyla Flagellates Illuminates Evolutionary Transitions and the Path Towards Mitochondrial Loss.</title>
        <authorList>
            <person name="Novak L.V.F."/>
            <person name="Treitli S.C."/>
            <person name="Pyrih J."/>
            <person name="Halakuc P."/>
            <person name="Pipaliya S.V."/>
            <person name="Vacek V."/>
            <person name="Brzon O."/>
            <person name="Soukal P."/>
            <person name="Eme L."/>
            <person name="Dacks J.B."/>
            <person name="Karnkowska A."/>
            <person name="Elias M."/>
            <person name="Hampl V."/>
        </authorList>
    </citation>
    <scope>NUCLEOTIDE SEQUENCE [LARGE SCALE GENOMIC DNA]</scope>
    <source>
        <strain evidence="1">NAU3</strain>
        <tissue evidence="1">Gut</tissue>
    </source>
</reference>
<dbReference type="Gene3D" id="2.60.120.920">
    <property type="match status" value="1"/>
</dbReference>
<name>A0ABQ9WV84_9EUKA</name>
<evidence type="ECO:0000313" key="1">
    <source>
        <dbReference type="EMBL" id="KAK2943412.1"/>
    </source>
</evidence>
<sequence length="137" mass="15948">MGKSCFSDEITRGVWRLSIRCDKYDYHKFGVIESSHLEQSKTGYLEDLAWSSVFYLNWGAVFQNRKEIAEGNQQPNNNSVVTIELDMNRHTLVLFVDGQRQPHSLANISQKVRFALFMFYTNRYADILNFEEVSAPK</sequence>
<keyword evidence="2" id="KW-1185">Reference proteome</keyword>
<gene>
    <name evidence="1" type="ORF">BLNAU_21669</name>
</gene>
<comment type="caution">
    <text evidence="1">The sequence shown here is derived from an EMBL/GenBank/DDBJ whole genome shotgun (WGS) entry which is preliminary data.</text>
</comment>
<dbReference type="InterPro" id="IPR043136">
    <property type="entry name" value="B30.2/SPRY_sf"/>
</dbReference>
<accession>A0ABQ9WV84</accession>
<dbReference type="EMBL" id="JARBJD010000348">
    <property type="protein sequence ID" value="KAK2943412.1"/>
    <property type="molecule type" value="Genomic_DNA"/>
</dbReference>
<organism evidence="1 2">
    <name type="scientific">Blattamonas nauphoetae</name>
    <dbReference type="NCBI Taxonomy" id="2049346"/>
    <lineage>
        <taxon>Eukaryota</taxon>
        <taxon>Metamonada</taxon>
        <taxon>Preaxostyla</taxon>
        <taxon>Oxymonadida</taxon>
        <taxon>Blattamonas</taxon>
    </lineage>
</organism>
<evidence type="ECO:0000313" key="2">
    <source>
        <dbReference type="Proteomes" id="UP001281761"/>
    </source>
</evidence>
<dbReference type="Proteomes" id="UP001281761">
    <property type="component" value="Unassembled WGS sequence"/>
</dbReference>
<proteinExistence type="predicted"/>